<dbReference type="Gene3D" id="4.10.1000.10">
    <property type="entry name" value="Zinc finger, CCCH-type"/>
    <property type="match status" value="1"/>
</dbReference>
<dbReference type="InterPro" id="IPR051712">
    <property type="entry name" value="ARTD-AVP"/>
</dbReference>
<feature type="zinc finger region" description="C3H1-type" evidence="1">
    <location>
        <begin position="331"/>
        <end position="359"/>
    </location>
</feature>
<dbReference type="InterPro" id="IPR000571">
    <property type="entry name" value="Znf_CCCH"/>
</dbReference>
<keyword evidence="1" id="KW-0862">Zinc</keyword>
<evidence type="ECO:0000256" key="2">
    <source>
        <dbReference type="SAM" id="MobiDB-lite"/>
    </source>
</evidence>
<sequence>MGDRGGRGRGRGRGGRGGQTQSIKILEKAAADIQNMLQKMTTKDDQDVGGDGGANRRKGTKQGSKQATRGSTSLMDINVQVNAQWGGPPHPNPGYHPSAPNQGFYNQGPPQQGLMSQAPYYQPPMGQPAHYQPPMGQSPHYPGPPSQGPYPPAPPPSYDESSQHYGGRPKPAPAHNKAKPKGKAPDQGTRRSVGAQQLVKTLAMFNGQMADSKTISLQLESSTDQVEKVVKQRKDIFSHMKDGDKVMVELVPNLKLCSYYLSESGCRARGTCQALHLCHDFIVTRCNQGGSCSYGHKMDTNHNTSILSKMYLDLIETRILLGVIRKVCRGNAPPRICRYYNTTGGCRWKDNCHFLHVCEDYVMNDGKCTIMDCFFNHQLTHKQCKTVLSNHGMSTNERIRDILVKLKSSLERSSGHPSSAETAHGTKNKNKKYQESSEDSSDSDSSQDSSDTWVKIKKNKSHYSTYTGYTDNSQTGHRYDTTVDNVTAPTVFVKYEKEEYYPEYIIEMSLKEQAHATVECGTESCRQCELDGDVDEELEKNLNSWTQLDVQDNVPLSPDMFPMEHRQIWVDLFIRYNTPVPSSAAVERLFSMGSDVMRPKRSSLMAKNFEKLVFLKGNMNLLKGRWELEDSDEED</sequence>
<evidence type="ECO:0000259" key="3">
    <source>
        <dbReference type="PROSITE" id="PS50103"/>
    </source>
</evidence>
<dbReference type="PANTHER" id="PTHR45740:SF4">
    <property type="entry name" value="PROTEIN MONO-ADP-RIBOSYLTRANSFERASE PARP11"/>
    <property type="match status" value="1"/>
</dbReference>
<keyword evidence="1" id="KW-0479">Metal-binding</keyword>
<evidence type="ECO:0000256" key="1">
    <source>
        <dbReference type="PROSITE-ProRule" id="PRU00723"/>
    </source>
</evidence>
<feature type="domain" description="C3H1-type" evidence="3">
    <location>
        <begin position="331"/>
        <end position="359"/>
    </location>
</feature>
<dbReference type="GO" id="GO:0003950">
    <property type="term" value="F:NAD+ poly-ADP-ribosyltransferase activity"/>
    <property type="evidence" value="ECO:0007669"/>
    <property type="project" value="TreeGrafter"/>
</dbReference>
<dbReference type="EMBL" id="JACEEZ010023948">
    <property type="protein sequence ID" value="KAG0710722.1"/>
    <property type="molecule type" value="Genomic_DNA"/>
</dbReference>
<dbReference type="GO" id="GO:1990404">
    <property type="term" value="F:NAD+-protein mono-ADP-ribosyltransferase activity"/>
    <property type="evidence" value="ECO:0007669"/>
    <property type="project" value="TreeGrafter"/>
</dbReference>
<dbReference type="AlphaFoldDB" id="A0A8J4XND8"/>
<name>A0A8J4XND8_CHIOP</name>
<dbReference type="PANTHER" id="PTHR45740">
    <property type="entry name" value="POLY [ADP-RIBOSE] POLYMERASE"/>
    <property type="match status" value="1"/>
</dbReference>
<evidence type="ECO:0000313" key="5">
    <source>
        <dbReference type="Proteomes" id="UP000770661"/>
    </source>
</evidence>
<dbReference type="Proteomes" id="UP000770661">
    <property type="component" value="Unassembled WGS sequence"/>
</dbReference>
<organism evidence="4 5">
    <name type="scientific">Chionoecetes opilio</name>
    <name type="common">Atlantic snow crab</name>
    <name type="synonym">Cancer opilio</name>
    <dbReference type="NCBI Taxonomy" id="41210"/>
    <lineage>
        <taxon>Eukaryota</taxon>
        <taxon>Metazoa</taxon>
        <taxon>Ecdysozoa</taxon>
        <taxon>Arthropoda</taxon>
        <taxon>Crustacea</taxon>
        <taxon>Multicrustacea</taxon>
        <taxon>Malacostraca</taxon>
        <taxon>Eumalacostraca</taxon>
        <taxon>Eucarida</taxon>
        <taxon>Decapoda</taxon>
        <taxon>Pleocyemata</taxon>
        <taxon>Brachyura</taxon>
        <taxon>Eubrachyura</taxon>
        <taxon>Majoidea</taxon>
        <taxon>Majidae</taxon>
        <taxon>Chionoecetes</taxon>
    </lineage>
</organism>
<keyword evidence="1" id="KW-0863">Zinc-finger</keyword>
<proteinExistence type="predicted"/>
<keyword evidence="5" id="KW-1185">Reference proteome</keyword>
<feature type="region of interest" description="Disordered" evidence="2">
    <location>
        <begin position="410"/>
        <end position="450"/>
    </location>
</feature>
<evidence type="ECO:0000313" key="4">
    <source>
        <dbReference type="EMBL" id="KAG0710722.1"/>
    </source>
</evidence>
<feature type="compositionally biased region" description="Pro residues" evidence="2">
    <location>
        <begin position="141"/>
        <end position="157"/>
    </location>
</feature>
<comment type="caution">
    <text evidence="4">The sequence shown here is derived from an EMBL/GenBank/DDBJ whole genome shotgun (WGS) entry which is preliminary data.</text>
</comment>
<feature type="region of interest" description="Disordered" evidence="2">
    <location>
        <begin position="1"/>
        <end position="23"/>
    </location>
</feature>
<accession>A0A8J4XND8</accession>
<dbReference type="PROSITE" id="PS50103">
    <property type="entry name" value="ZF_C3H1"/>
    <property type="match status" value="1"/>
</dbReference>
<gene>
    <name evidence="4" type="primary">PARP12_1</name>
    <name evidence="4" type="ORF">GWK47_022237</name>
</gene>
<protein>
    <submittedName>
        <fullName evidence="4">Poly [ADP-ribose] polymerase 12</fullName>
    </submittedName>
</protein>
<dbReference type="GO" id="GO:0008270">
    <property type="term" value="F:zinc ion binding"/>
    <property type="evidence" value="ECO:0007669"/>
    <property type="project" value="UniProtKB-KW"/>
</dbReference>
<feature type="compositionally biased region" description="Polar residues" evidence="2">
    <location>
        <begin position="101"/>
        <end position="115"/>
    </location>
</feature>
<feature type="region of interest" description="Disordered" evidence="2">
    <location>
        <begin position="36"/>
        <end position="192"/>
    </location>
</feature>
<dbReference type="OrthoDB" id="6371790at2759"/>
<feature type="compositionally biased region" description="Polar residues" evidence="2">
    <location>
        <begin position="61"/>
        <end position="83"/>
    </location>
</feature>
<dbReference type="GO" id="GO:0005634">
    <property type="term" value="C:nucleus"/>
    <property type="evidence" value="ECO:0007669"/>
    <property type="project" value="TreeGrafter"/>
</dbReference>
<reference evidence="4" key="1">
    <citation type="submission" date="2020-07" db="EMBL/GenBank/DDBJ databases">
        <title>The High-quality genome of the commercially important snow crab, Chionoecetes opilio.</title>
        <authorList>
            <person name="Jeong J.-H."/>
            <person name="Ryu S."/>
        </authorList>
    </citation>
    <scope>NUCLEOTIDE SEQUENCE</scope>
    <source>
        <strain evidence="4">MADBK_172401_WGS</strain>
        <tissue evidence="4">Digestive gland</tissue>
    </source>
</reference>
<dbReference type="Gene3D" id="3.90.228.10">
    <property type="match status" value="1"/>
</dbReference>